<evidence type="ECO:0000313" key="3">
    <source>
        <dbReference type="Proteomes" id="UP000095597"/>
    </source>
</evidence>
<dbReference type="Proteomes" id="UP000095597">
    <property type="component" value="Unassembled WGS sequence"/>
</dbReference>
<dbReference type="OrthoDB" id="9770334at2"/>
<dbReference type="AlphaFoldDB" id="A0A173U5H8"/>
<evidence type="ECO:0000259" key="1">
    <source>
        <dbReference type="Pfam" id="PF21916"/>
    </source>
</evidence>
<evidence type="ECO:0000313" key="2">
    <source>
        <dbReference type="EMBL" id="CUN09989.1"/>
    </source>
</evidence>
<dbReference type="SUPFAM" id="SSF56436">
    <property type="entry name" value="C-type lectin-like"/>
    <property type="match status" value="1"/>
</dbReference>
<dbReference type="SUPFAM" id="SSF141658">
    <property type="entry name" value="Bacteriophage trimeric proteins domain"/>
    <property type="match status" value="1"/>
</dbReference>
<organism evidence="2 3">
    <name type="scientific">Dorea longicatena</name>
    <dbReference type="NCBI Taxonomy" id="88431"/>
    <lineage>
        <taxon>Bacteria</taxon>
        <taxon>Bacillati</taxon>
        <taxon>Bacillota</taxon>
        <taxon>Clostridia</taxon>
        <taxon>Lachnospirales</taxon>
        <taxon>Lachnospiraceae</taxon>
        <taxon>Dorea</taxon>
    </lineage>
</organism>
<dbReference type="Pfam" id="PF21916">
    <property type="entry name" value="mtd_2nd"/>
    <property type="match status" value="1"/>
</dbReference>
<name>A0A173U5H8_9FIRM</name>
<proteinExistence type="predicted"/>
<dbReference type="EMBL" id="CYXO01000011">
    <property type="protein sequence ID" value="CUN09989.1"/>
    <property type="molecule type" value="Genomic_DNA"/>
</dbReference>
<dbReference type="Gene3D" id="2.80.20.10">
    <property type="entry name" value="Tail fiber receptor-binding protein"/>
    <property type="match status" value="1"/>
</dbReference>
<gene>
    <name evidence="2" type="ORF">ERS852573_01922</name>
</gene>
<reference evidence="2 3" key="1">
    <citation type="submission" date="2015-09" db="EMBL/GenBank/DDBJ databases">
        <authorList>
            <consortium name="Pathogen Informatics"/>
        </authorList>
    </citation>
    <scope>NUCLEOTIDE SEQUENCE [LARGE SCALE GENOMIC DNA]</scope>
    <source>
        <strain evidence="2 3">2789STDY5834961</strain>
    </source>
</reference>
<sequence>MSRLLVDDVTKTDTRALLNVNKMATISDIVAPSNEYIYASGANELTVVEGCVIAVGGAGIFKTANTILTAANLDAGSAFAVGKDYYVYICDSRIDSADEKYVISLNSTYPTGWNATNSRKIGGFHYGRCRKVDSNLQPLNGSSVIFGTGWESAVSNGIVPRSVWTLGHRPKCSPEGMVYLGGGTWVDIYLNSDDGAKGLKSEYGCAPMTGTESMNWYNFVERLAKSGKRLPNYAEFCAYAFGSPAGLDNANTNAWSATSNTGRGVTGSVVNAVSSVGVVDAVGRVWEWLDELITRAEHATNADYHASVAWGWDKKSPLNTGEKSYDVGNIYQYYAYSLAALVAGGNWSDGAGCGARAVGCGSYPWYVTAHFGARGACDSL</sequence>
<protein>
    <recommendedName>
        <fullName evidence="1">Major tropism determinant second domain-containing protein</fullName>
    </recommendedName>
</protein>
<dbReference type="InterPro" id="IPR016187">
    <property type="entry name" value="CTDL_fold"/>
</dbReference>
<dbReference type="InterPro" id="IPR054114">
    <property type="entry name" value="Mtd_2nd"/>
</dbReference>
<accession>A0A173U5H8</accession>
<feature type="domain" description="Major tropism determinant second" evidence="1">
    <location>
        <begin position="36"/>
        <end position="151"/>
    </location>
</feature>